<evidence type="ECO:0000256" key="5">
    <source>
        <dbReference type="ARBA" id="ARBA00023027"/>
    </source>
</evidence>
<dbReference type="GO" id="GO:0019674">
    <property type="term" value="P:NAD+ metabolic process"/>
    <property type="evidence" value="ECO:0007669"/>
    <property type="project" value="InterPro"/>
</dbReference>
<dbReference type="SUPFAM" id="SSF111331">
    <property type="entry name" value="NAD kinase/diacylglycerol kinase-like"/>
    <property type="match status" value="1"/>
</dbReference>
<dbReference type="Proteomes" id="UP000195602">
    <property type="component" value="Unassembled WGS sequence"/>
</dbReference>
<evidence type="ECO:0000256" key="4">
    <source>
        <dbReference type="ARBA" id="ARBA00022857"/>
    </source>
</evidence>
<dbReference type="InterPro" id="IPR017437">
    <property type="entry name" value="ATP-NAD_kinase_PpnK-typ_C"/>
</dbReference>
<dbReference type="GO" id="GO:0006741">
    <property type="term" value="P:NADP+ biosynthetic process"/>
    <property type="evidence" value="ECO:0007669"/>
    <property type="project" value="InterPro"/>
</dbReference>
<feature type="compositionally biased region" description="Polar residues" evidence="6">
    <location>
        <begin position="45"/>
        <end position="62"/>
    </location>
</feature>
<dbReference type="Gene3D" id="2.60.200.30">
    <property type="entry name" value="Probable inorganic polyphosphate/atp-NAD kinase, domain 2"/>
    <property type="match status" value="1"/>
</dbReference>
<dbReference type="AlphaFoldDB" id="A0AA91T0S9"/>
<keyword evidence="3 7" id="KW-0418">Kinase</keyword>
<evidence type="ECO:0000256" key="1">
    <source>
        <dbReference type="ARBA" id="ARBA00010995"/>
    </source>
</evidence>
<evidence type="ECO:0000256" key="2">
    <source>
        <dbReference type="ARBA" id="ARBA00022679"/>
    </source>
</evidence>
<reference evidence="7 8" key="1">
    <citation type="submission" date="2017-04" db="EMBL/GenBank/DDBJ databases">
        <title>Draft genome of the yeast Clavispora lusitaniae type strain CBS 6936.</title>
        <authorList>
            <person name="Durrens P."/>
            <person name="Klopp C."/>
            <person name="Biteau N."/>
            <person name="Fitton-Ouhabi V."/>
            <person name="Dementhon K."/>
            <person name="Accoceberry I."/>
            <person name="Sherman D.J."/>
            <person name="Noel T."/>
        </authorList>
    </citation>
    <scope>NUCLEOTIDE SEQUENCE [LARGE SCALE GENOMIC DNA]</scope>
    <source>
        <strain evidence="7 8">CBS 6936</strain>
    </source>
</reference>
<protein>
    <submittedName>
        <fullName evidence="7">NADH kinase</fullName>
    </submittedName>
</protein>
<dbReference type="InterPro" id="IPR016064">
    <property type="entry name" value="NAD/diacylglycerol_kinase_sf"/>
</dbReference>
<dbReference type="Pfam" id="PF20143">
    <property type="entry name" value="NAD_kinase_C"/>
    <property type="match status" value="1"/>
</dbReference>
<dbReference type="PANTHER" id="PTHR20275">
    <property type="entry name" value="NAD KINASE"/>
    <property type="match status" value="1"/>
</dbReference>
<dbReference type="Pfam" id="PF01513">
    <property type="entry name" value="NAD_kinase"/>
    <property type="match status" value="1"/>
</dbReference>
<comment type="caution">
    <text evidence="7">The sequence shown here is derived from an EMBL/GenBank/DDBJ whole genome shotgun (WGS) entry which is preliminary data.</text>
</comment>
<dbReference type="PANTHER" id="PTHR20275:SF26">
    <property type="entry name" value="NADH KINASE POS5, MITOCHONDRIAL"/>
    <property type="match status" value="1"/>
</dbReference>
<dbReference type="FunFam" id="2.60.200.30:FF:000014">
    <property type="entry name" value="Mitochondrial NADH kinase"/>
    <property type="match status" value="1"/>
</dbReference>
<proteinExistence type="inferred from homology"/>
<gene>
    <name evidence="7" type="ORF">A9F13_13g02101</name>
</gene>
<name>A0AA91T0S9_CLALS</name>
<feature type="compositionally biased region" description="Basic and acidic residues" evidence="6">
    <location>
        <begin position="63"/>
        <end position="100"/>
    </location>
</feature>
<dbReference type="GO" id="GO:0003951">
    <property type="term" value="F:NAD+ kinase activity"/>
    <property type="evidence" value="ECO:0007669"/>
    <property type="project" value="InterPro"/>
</dbReference>
<keyword evidence="2" id="KW-0808">Transferase</keyword>
<accession>A0AA91T0S9</accession>
<keyword evidence="5" id="KW-0520">NAD</keyword>
<evidence type="ECO:0000313" key="7">
    <source>
        <dbReference type="EMBL" id="OVF07488.1"/>
    </source>
</evidence>
<dbReference type="HAMAP" id="MF_00361">
    <property type="entry name" value="NAD_kinase"/>
    <property type="match status" value="1"/>
</dbReference>
<dbReference type="KEGG" id="clus:A9F13_13g02101"/>
<dbReference type="InterPro" id="IPR002504">
    <property type="entry name" value="NADK"/>
</dbReference>
<sequence>MLRIGANVGRRQAGTLRPRFWNKSWAHFGRSLHGGTEAQKKASKTQESTTTNMGDTKINQNTSDRRMKIEKTAGQQSEKRKDVQHEKDQNEHDQASREWSTKQNIQAQDQNKDETQKQDSQQSQDKASVGEGALQVRPCSSLRNRIVPEYVGSPHSKLHSIIWRTPLQNIYVVKKPWNEAAMAAMVTFINHIHAEYPALNVIVAPDVADELAQVYGDGARHTLFTGSVQDIVAKTDVIVTLGGDGTTLRAVSAFSNGLVPPVLSFAMGTLGFLLPFDFARFEEAFRAVFESRSKALHRTRLECHVVRSEALAKPPQIAEYEIAHYKQHHNGSMVHAMNDISLHRGSQPNLISLDIYIDSEFLTTTTADGIILASPTGSTAYSLSAGGSITHPLVPCILMTPVCPRSLSFRPLVLPSTSHVMIKLSDSNRNGSIKMNIDGIPQQDLKPGDEIHVVNENGTIFIPGKHQPPGSLRNREEFDHYVEPGHFYFQTGKGTEVKKGLFCVANTESDWIKGINQLLGFNSSFRGQKM</sequence>
<organism evidence="7 8">
    <name type="scientific">Clavispora lusitaniae</name>
    <name type="common">Candida lusitaniae</name>
    <dbReference type="NCBI Taxonomy" id="36911"/>
    <lineage>
        <taxon>Eukaryota</taxon>
        <taxon>Fungi</taxon>
        <taxon>Dikarya</taxon>
        <taxon>Ascomycota</taxon>
        <taxon>Saccharomycotina</taxon>
        <taxon>Pichiomycetes</taxon>
        <taxon>Metschnikowiaceae</taxon>
        <taxon>Clavispora</taxon>
    </lineage>
</organism>
<evidence type="ECO:0000313" key="8">
    <source>
        <dbReference type="Proteomes" id="UP000195602"/>
    </source>
</evidence>
<dbReference type="Gene3D" id="3.40.50.10330">
    <property type="entry name" value="Probable inorganic polyphosphate/atp-NAD kinase, domain 1"/>
    <property type="match status" value="1"/>
</dbReference>
<comment type="similarity">
    <text evidence="1">Belongs to the NAD kinase family.</text>
</comment>
<evidence type="ECO:0000256" key="3">
    <source>
        <dbReference type="ARBA" id="ARBA00022777"/>
    </source>
</evidence>
<dbReference type="EMBL" id="LYUB02000013">
    <property type="protein sequence ID" value="OVF07488.1"/>
    <property type="molecule type" value="Genomic_DNA"/>
</dbReference>
<dbReference type="InterPro" id="IPR017438">
    <property type="entry name" value="ATP-NAD_kinase_N"/>
</dbReference>
<feature type="region of interest" description="Disordered" evidence="6">
    <location>
        <begin position="32"/>
        <end position="135"/>
    </location>
</feature>
<evidence type="ECO:0000256" key="6">
    <source>
        <dbReference type="SAM" id="MobiDB-lite"/>
    </source>
</evidence>
<keyword evidence="4" id="KW-0521">NADP</keyword>